<protein>
    <recommendedName>
        <fullName evidence="10">RING-type domain-containing protein</fullName>
    </recommendedName>
</protein>
<evidence type="ECO:0000259" key="10">
    <source>
        <dbReference type="PROSITE" id="PS50089"/>
    </source>
</evidence>
<dbReference type="Gene3D" id="3.30.40.10">
    <property type="entry name" value="Zinc/RING finger domain, C3HC4 (zinc finger)"/>
    <property type="match status" value="1"/>
</dbReference>
<dbReference type="InterPro" id="IPR018957">
    <property type="entry name" value="Znf_C3HC4_RING-type"/>
</dbReference>
<dbReference type="InterPro" id="IPR013083">
    <property type="entry name" value="Znf_RING/FYVE/PHD"/>
</dbReference>
<dbReference type="InterPro" id="IPR002867">
    <property type="entry name" value="IBR_dom"/>
</dbReference>
<evidence type="ECO:0000256" key="8">
    <source>
        <dbReference type="ARBA" id="ARBA00022833"/>
    </source>
</evidence>
<name>A0A8S2A9K4_ARAAE</name>
<dbReference type="EMBL" id="LR999455">
    <property type="protein sequence ID" value="CAE6075311.1"/>
    <property type="molecule type" value="Genomic_DNA"/>
</dbReference>
<keyword evidence="5" id="KW-0479">Metal-binding</keyword>
<evidence type="ECO:0000313" key="11">
    <source>
        <dbReference type="EMBL" id="CAE6075311.1"/>
    </source>
</evidence>
<dbReference type="SUPFAM" id="SSF57850">
    <property type="entry name" value="RING/U-box"/>
    <property type="match status" value="1"/>
</dbReference>
<evidence type="ECO:0000256" key="9">
    <source>
        <dbReference type="PROSITE-ProRule" id="PRU00175"/>
    </source>
</evidence>
<dbReference type="GO" id="GO:0004842">
    <property type="term" value="F:ubiquitin-protein transferase activity"/>
    <property type="evidence" value="ECO:0007669"/>
    <property type="project" value="InterPro"/>
</dbReference>
<dbReference type="PANTHER" id="PTHR11685">
    <property type="entry name" value="RBR FAMILY RING FINGER AND IBR DOMAIN-CONTAINING"/>
    <property type="match status" value="1"/>
</dbReference>
<comment type="cofactor">
    <cofactor evidence="1">
        <name>Zn(2+)</name>
        <dbReference type="ChEBI" id="CHEBI:29105"/>
    </cofactor>
</comment>
<comment type="function">
    <text evidence="2">Might act as an E3 ubiquitin-protein ligase, or as part of E3 complex, which accepts ubiquitin from specific E2 ubiquitin-conjugating enzymes and then transfers it to substrates.</text>
</comment>
<reference evidence="11" key="1">
    <citation type="submission" date="2021-01" db="EMBL/GenBank/DDBJ databases">
        <authorList>
            <person name="Bezrukov I."/>
        </authorList>
    </citation>
    <scope>NUCLEOTIDE SEQUENCE</scope>
</reference>
<accession>A0A8S2A9K4</accession>
<dbReference type="FunFam" id="3.30.40.10:FF:000230">
    <property type="entry name" value="RBR-type E3 ubiquitin transferase"/>
    <property type="match status" value="1"/>
</dbReference>
<evidence type="ECO:0000256" key="5">
    <source>
        <dbReference type="ARBA" id="ARBA00022723"/>
    </source>
</evidence>
<keyword evidence="7" id="KW-0833">Ubl conjugation pathway</keyword>
<evidence type="ECO:0000256" key="4">
    <source>
        <dbReference type="ARBA" id="ARBA00005884"/>
    </source>
</evidence>
<comment type="pathway">
    <text evidence="3">Protein modification; protein ubiquitination.</text>
</comment>
<dbReference type="SMART" id="SM00647">
    <property type="entry name" value="IBR"/>
    <property type="match status" value="1"/>
</dbReference>
<evidence type="ECO:0000313" key="12">
    <source>
        <dbReference type="Proteomes" id="UP000682877"/>
    </source>
</evidence>
<evidence type="ECO:0000256" key="2">
    <source>
        <dbReference type="ARBA" id="ARBA00003976"/>
    </source>
</evidence>
<keyword evidence="8" id="KW-0862">Zinc</keyword>
<dbReference type="Pfam" id="PF00097">
    <property type="entry name" value="zf-C3HC4"/>
    <property type="match status" value="1"/>
</dbReference>
<dbReference type="GO" id="GO:0016567">
    <property type="term" value="P:protein ubiquitination"/>
    <property type="evidence" value="ECO:0007669"/>
    <property type="project" value="InterPro"/>
</dbReference>
<gene>
    <name evidence="11" type="ORF">AARE701A_LOCUS12709</name>
</gene>
<comment type="similarity">
    <text evidence="4">Belongs to the RBR family. Ariadne subfamily.</text>
</comment>
<feature type="domain" description="RING-type" evidence="10">
    <location>
        <begin position="22"/>
        <end position="62"/>
    </location>
</feature>
<dbReference type="InterPro" id="IPR017907">
    <property type="entry name" value="Znf_RING_CS"/>
</dbReference>
<keyword evidence="6 9" id="KW-0863">Zinc-finger</keyword>
<dbReference type="InterPro" id="IPR031127">
    <property type="entry name" value="E3_UB_ligase_RBR"/>
</dbReference>
<evidence type="ECO:0000256" key="3">
    <source>
        <dbReference type="ARBA" id="ARBA00004906"/>
    </source>
</evidence>
<dbReference type="AlphaFoldDB" id="A0A8S2A9K4"/>
<dbReference type="InterPro" id="IPR001841">
    <property type="entry name" value="Znf_RING"/>
</dbReference>
<proteinExistence type="inferred from homology"/>
<dbReference type="PROSITE" id="PS50089">
    <property type="entry name" value="ZF_RING_2"/>
    <property type="match status" value="1"/>
</dbReference>
<organism evidence="11 12">
    <name type="scientific">Arabidopsis arenosa</name>
    <name type="common">Sand rock-cress</name>
    <name type="synonym">Cardaminopsis arenosa</name>
    <dbReference type="NCBI Taxonomy" id="38785"/>
    <lineage>
        <taxon>Eukaryota</taxon>
        <taxon>Viridiplantae</taxon>
        <taxon>Streptophyta</taxon>
        <taxon>Embryophyta</taxon>
        <taxon>Tracheophyta</taxon>
        <taxon>Spermatophyta</taxon>
        <taxon>Magnoliopsida</taxon>
        <taxon>eudicotyledons</taxon>
        <taxon>Gunneridae</taxon>
        <taxon>Pentapetalae</taxon>
        <taxon>rosids</taxon>
        <taxon>malvids</taxon>
        <taxon>Brassicales</taxon>
        <taxon>Brassicaceae</taxon>
        <taxon>Camelineae</taxon>
        <taxon>Arabidopsis</taxon>
    </lineage>
</organism>
<dbReference type="GO" id="GO:0008270">
    <property type="term" value="F:zinc ion binding"/>
    <property type="evidence" value="ECO:0007669"/>
    <property type="project" value="UniProtKB-KW"/>
</dbReference>
<evidence type="ECO:0000256" key="1">
    <source>
        <dbReference type="ARBA" id="ARBA00001947"/>
    </source>
</evidence>
<dbReference type="PROSITE" id="PS00518">
    <property type="entry name" value="ZF_RING_1"/>
    <property type="match status" value="1"/>
</dbReference>
<evidence type="ECO:0000256" key="7">
    <source>
        <dbReference type="ARBA" id="ARBA00022786"/>
    </source>
</evidence>
<keyword evidence="12" id="KW-1185">Reference proteome</keyword>
<sequence>METIVSEISIHMPPLQKKTYRICFDEAEHMFTIALCGHEFCTECVKRHIEVRLLEGSVPRCPHYHCGSKLSFTSCANLLMPKLREMWERRIKEESVPMADRVYCPNPRCSALMSKTGDGTMRCCFECGEPAKLRGIVTCRATITRDWVQILQKMI</sequence>
<evidence type="ECO:0000256" key="6">
    <source>
        <dbReference type="ARBA" id="ARBA00022771"/>
    </source>
</evidence>
<dbReference type="Proteomes" id="UP000682877">
    <property type="component" value="Chromosome 5"/>
</dbReference>